<dbReference type="InterPro" id="IPR054008">
    <property type="entry name" value="Csm6_6H"/>
</dbReference>
<dbReference type="Pfam" id="PF09670">
    <property type="entry name" value="Cas_Cas02710"/>
    <property type="match status" value="1"/>
</dbReference>
<reference evidence="3" key="1">
    <citation type="journal article" date="2016" name="Genome Announc.">
        <title>Draft Genome Sequences of Methanobrevibacter curvatus DSM11111, Methanobrevibacter cuticularis DSM11139, Methanobrevibacter filiformis DSM11501, and Methanobrevibacter oralis DSM7256.</title>
        <authorList>
            <person name="Poehlein A."/>
            <person name="Seedorf H."/>
        </authorList>
    </citation>
    <scope>NUCLEOTIDE SEQUENCE [LARGE SCALE GENOMIC DNA]</scope>
    <source>
        <strain evidence="3">DSM 7256 / JCM 30027 / ZR</strain>
    </source>
</reference>
<dbReference type="OrthoDB" id="115930at2157"/>
<evidence type="ECO:0000313" key="2">
    <source>
        <dbReference type="EMBL" id="KZX13120.1"/>
    </source>
</evidence>
<organism evidence="2 3">
    <name type="scientific">Methanobrevibacter oralis</name>
    <dbReference type="NCBI Taxonomy" id="66851"/>
    <lineage>
        <taxon>Archaea</taxon>
        <taxon>Methanobacteriati</taxon>
        <taxon>Methanobacteriota</taxon>
        <taxon>Methanomada group</taxon>
        <taxon>Methanobacteria</taxon>
        <taxon>Methanobacteriales</taxon>
        <taxon>Methanobacteriaceae</taxon>
        <taxon>Methanobrevibacter</taxon>
    </lineage>
</organism>
<dbReference type="STRING" id="66851.MBORA_08700"/>
<comment type="caution">
    <text evidence="2">The sequence shown here is derived from an EMBL/GenBank/DDBJ whole genome shotgun (WGS) entry which is preliminary data.</text>
</comment>
<sequence>MSWKDVAMLITVGTGVGGDDARDSLAHGILFSIIHHRPKKVVFFGSDDSKNTIISLKKQYLKEIGEELDYDEFILVNEIDSFSKYFREIKYKILELNNDYDIVIDYTSGTKTMTMAAAFASMLYRKKLIFINGKREKGIVIKGTEKASSQNLYLVYDELMISKIKELFNINRFEAGRVLLEDIVDDNNDKEIYARLFNIYNYFDKVDYENAFKLFDKDFLGILIKKWPHLRGKFIDNRRSIQTMTEKNNKYRCYYILASLLNNARRRYEENKYDDAIARLYRSLELIAQIRLIKQYSLSSSNIDVEYLKKRNLDEEYIDKLSNLRNEQDNIRLSLFQDYELLCYLNDDLGIFFMNNKSEISNCLEFRNKSILAHGLNNLSKEEYYKFEAIVLKIANILNENISDFLNQTMFPYFD</sequence>
<dbReference type="PATRIC" id="fig|66851.6.peg.957"/>
<name>A0A162FPE7_METOA</name>
<feature type="domain" description="Csm6 6H" evidence="1">
    <location>
        <begin position="156"/>
        <end position="217"/>
    </location>
</feature>
<gene>
    <name evidence="2" type="ORF">MBORA_08700</name>
</gene>
<dbReference type="AlphaFoldDB" id="A0A162FPE7"/>
<keyword evidence="3" id="KW-1185">Reference proteome</keyword>
<evidence type="ECO:0000259" key="1">
    <source>
        <dbReference type="Pfam" id="PF22205"/>
    </source>
</evidence>
<dbReference type="Gene3D" id="3.40.50.10770">
    <property type="entry name" value="Hypothetical protein VC1899 like domain (Restriction endonuclease-like)"/>
    <property type="match status" value="1"/>
</dbReference>
<dbReference type="InterPro" id="IPR014082">
    <property type="entry name" value="CRISPR-assoc_prot_Cas02710"/>
</dbReference>
<dbReference type="Proteomes" id="UP000077428">
    <property type="component" value="Unassembled WGS sequence"/>
</dbReference>
<dbReference type="NCBIfam" id="TIGR02710">
    <property type="entry name" value="TIGR02710 family CRISPR-associated CARF protein"/>
    <property type="match status" value="1"/>
</dbReference>
<dbReference type="RefSeq" id="WP_042694868.1">
    <property type="nucleotide sequence ID" value="NZ_CABMAB010000053.1"/>
</dbReference>
<protein>
    <submittedName>
        <fullName evidence="2">CRISPR-associated protein</fullName>
    </submittedName>
</protein>
<proteinExistence type="predicted"/>
<dbReference type="EMBL" id="LWMU01000058">
    <property type="protein sequence ID" value="KZX13120.1"/>
    <property type="molecule type" value="Genomic_DNA"/>
</dbReference>
<accession>A0A162FPE7</accession>
<evidence type="ECO:0000313" key="3">
    <source>
        <dbReference type="Proteomes" id="UP000077428"/>
    </source>
</evidence>
<dbReference type="Pfam" id="PF22205">
    <property type="entry name" value="Csm6_6H"/>
    <property type="match status" value="1"/>
</dbReference>